<keyword evidence="5" id="KW-1185">Reference proteome</keyword>
<dbReference type="SUPFAM" id="SSF53927">
    <property type="entry name" value="Cytidine deaminase-like"/>
    <property type="match status" value="1"/>
</dbReference>
<protein>
    <recommendedName>
        <fullName evidence="3">CMP/dCMP-type deaminase domain-containing protein</fullName>
    </recommendedName>
</protein>
<dbReference type="GO" id="GO:0008033">
    <property type="term" value="P:tRNA processing"/>
    <property type="evidence" value="ECO:0007669"/>
    <property type="project" value="UniProtKB-KW"/>
</dbReference>
<comment type="similarity">
    <text evidence="2">Belongs to the cytidine and deoxycytidylate deaminase family. ADAT3 subfamily.</text>
</comment>
<proteinExistence type="inferred from homology"/>
<dbReference type="InterPro" id="IPR002125">
    <property type="entry name" value="CMP_dCMP_dom"/>
</dbReference>
<accession>A0ABD6E4L7</accession>
<sequence length="265" mass="29616">MVGTNFRFRIIPVLEEAIVSESVPLVEYISFHVDKPQLFQSLLKQLPCMPQSAKHLKRIKNSEILVQPSSSPLPAHLLMGLAHRVTTAKVMVPAVKPCTRKQFEWAKRYWPVCFHPVKEVEAMLDGSFINDEEYSHIIGMSERAETIGNGQHGCVITDSEHKVVAESGASSDVLGHAVMLAVTFLCEKSRNSSTDAVSYLGTGCDVFLTNEPCAMCAMALVHFRVSRVFFGQPTVKGGALQSSWRLQEETQLNHHYRVFRVDEIC</sequence>
<dbReference type="PROSITE" id="PS51747">
    <property type="entry name" value="CYT_DCMP_DEAMINASES_2"/>
    <property type="match status" value="1"/>
</dbReference>
<evidence type="ECO:0000259" key="3">
    <source>
        <dbReference type="PROSITE" id="PS51747"/>
    </source>
</evidence>
<evidence type="ECO:0000313" key="4">
    <source>
        <dbReference type="EMBL" id="MFH4974853.1"/>
    </source>
</evidence>
<dbReference type="Pfam" id="PF00383">
    <property type="entry name" value="dCMP_cyt_deam_1"/>
    <property type="match status" value="1"/>
</dbReference>
<name>A0ABD6E4L7_9BILA</name>
<dbReference type="Proteomes" id="UP001608902">
    <property type="component" value="Unassembled WGS sequence"/>
</dbReference>
<dbReference type="PANTHER" id="PTHR11079">
    <property type="entry name" value="CYTOSINE DEAMINASE FAMILY MEMBER"/>
    <property type="match status" value="1"/>
</dbReference>
<dbReference type="EMBL" id="JBGFUD010000592">
    <property type="protein sequence ID" value="MFH4974853.1"/>
    <property type="molecule type" value="Genomic_DNA"/>
</dbReference>
<evidence type="ECO:0000256" key="1">
    <source>
        <dbReference type="ARBA" id="ARBA00022694"/>
    </source>
</evidence>
<keyword evidence="1" id="KW-0819">tRNA processing</keyword>
<gene>
    <name evidence="4" type="ORF">AB6A40_001562</name>
</gene>
<dbReference type="InterPro" id="IPR016193">
    <property type="entry name" value="Cytidine_deaminase-like"/>
</dbReference>
<dbReference type="Gene3D" id="3.40.140.10">
    <property type="entry name" value="Cytidine Deaminase, domain 2"/>
    <property type="match status" value="1"/>
</dbReference>
<dbReference type="AlphaFoldDB" id="A0ABD6E4L7"/>
<dbReference type="CDD" id="cd01285">
    <property type="entry name" value="nucleoside_deaminase"/>
    <property type="match status" value="1"/>
</dbReference>
<comment type="caution">
    <text evidence="4">The sequence shown here is derived from an EMBL/GenBank/DDBJ whole genome shotgun (WGS) entry which is preliminary data.</text>
</comment>
<evidence type="ECO:0000256" key="2">
    <source>
        <dbReference type="ARBA" id="ARBA00038160"/>
    </source>
</evidence>
<organism evidence="4 5">
    <name type="scientific">Gnathostoma spinigerum</name>
    <dbReference type="NCBI Taxonomy" id="75299"/>
    <lineage>
        <taxon>Eukaryota</taxon>
        <taxon>Metazoa</taxon>
        <taxon>Ecdysozoa</taxon>
        <taxon>Nematoda</taxon>
        <taxon>Chromadorea</taxon>
        <taxon>Rhabditida</taxon>
        <taxon>Spirurina</taxon>
        <taxon>Gnathostomatomorpha</taxon>
        <taxon>Gnathostomatoidea</taxon>
        <taxon>Gnathostomatidae</taxon>
        <taxon>Gnathostoma</taxon>
    </lineage>
</organism>
<evidence type="ECO:0000313" key="5">
    <source>
        <dbReference type="Proteomes" id="UP001608902"/>
    </source>
</evidence>
<reference evidence="4 5" key="1">
    <citation type="submission" date="2024-08" db="EMBL/GenBank/DDBJ databases">
        <title>Gnathostoma spinigerum genome.</title>
        <authorList>
            <person name="Gonzalez-Bertolin B."/>
            <person name="Monzon S."/>
            <person name="Zaballos A."/>
            <person name="Jimenez P."/>
            <person name="Dekumyoy P."/>
            <person name="Varona S."/>
            <person name="Cuesta I."/>
            <person name="Sumanam S."/>
            <person name="Adisakwattana P."/>
            <person name="Gasser R.B."/>
            <person name="Hernandez-Gonzalez A."/>
            <person name="Young N.D."/>
            <person name="Perteguer M.J."/>
        </authorList>
    </citation>
    <scope>NUCLEOTIDE SEQUENCE [LARGE SCALE GENOMIC DNA]</scope>
    <source>
        <strain evidence="4">AL3</strain>
        <tissue evidence="4">Liver</tissue>
    </source>
</reference>
<dbReference type="PANTHER" id="PTHR11079:SF156">
    <property type="entry name" value="INACTIVE TRNA-SPECIFIC ADENOSINE DEAMINASE-LIKE PROTEIN 3-RELATED"/>
    <property type="match status" value="1"/>
</dbReference>
<feature type="domain" description="CMP/dCMP-type deaminase" evidence="3">
    <location>
        <begin position="128"/>
        <end position="243"/>
    </location>
</feature>